<reference evidence="1 2" key="1">
    <citation type="submission" date="2021-11" db="EMBL/GenBank/DDBJ databases">
        <title>Genomic of Niabella pedocola.</title>
        <authorList>
            <person name="Wu T."/>
        </authorList>
    </citation>
    <scope>NUCLEOTIDE SEQUENCE [LARGE SCALE GENOMIC DNA]</scope>
    <source>
        <strain evidence="1 2">JCM 31011</strain>
    </source>
</reference>
<dbReference type="InterPro" id="IPR029278">
    <property type="entry name" value="Imm26"/>
</dbReference>
<sequence length="199" mass="23000">MKRPKSGDVVEIPLLLDLGYGYAKYLDPRVVWETNDMPPVLRIFLFKSLIPIDSIGDIKRDLLIAPIGISGSNGIYKIGWRNIGNEPVAEDEKFLPHVKTGWPPIIDPPERWAYYEDLGDPTKMHFSEFHKISHLESSRVLNIETVSFRMTMEFLKLEGRDIKTLMPELDFFSAVEYSRSFTIPPYNIIPQQYRGRAKK</sequence>
<name>A0ABS8Q059_9BACT</name>
<evidence type="ECO:0000313" key="2">
    <source>
        <dbReference type="Proteomes" id="UP001199816"/>
    </source>
</evidence>
<evidence type="ECO:0000313" key="1">
    <source>
        <dbReference type="EMBL" id="MCD2425927.1"/>
    </source>
</evidence>
<gene>
    <name evidence="1" type="ORF">LQ567_24300</name>
</gene>
<proteinExistence type="predicted"/>
<keyword evidence="2" id="KW-1185">Reference proteome</keyword>
<accession>A0ABS8Q059</accession>
<dbReference type="Proteomes" id="UP001199816">
    <property type="component" value="Unassembled WGS sequence"/>
</dbReference>
<dbReference type="RefSeq" id="WP_231008514.1">
    <property type="nucleotide sequence ID" value="NZ_JAJNEC010000007.1"/>
</dbReference>
<dbReference type="EMBL" id="JAJNEC010000007">
    <property type="protein sequence ID" value="MCD2425927.1"/>
    <property type="molecule type" value="Genomic_DNA"/>
</dbReference>
<organism evidence="1 2">
    <name type="scientific">Niabella pedocola</name>
    <dbReference type="NCBI Taxonomy" id="1752077"/>
    <lineage>
        <taxon>Bacteria</taxon>
        <taxon>Pseudomonadati</taxon>
        <taxon>Bacteroidota</taxon>
        <taxon>Chitinophagia</taxon>
        <taxon>Chitinophagales</taxon>
        <taxon>Chitinophagaceae</taxon>
        <taxon>Niabella</taxon>
    </lineage>
</organism>
<protein>
    <submittedName>
        <fullName evidence="1">Immunity 26/phosphotriesterase HocA family protein</fullName>
    </submittedName>
</protein>
<dbReference type="Pfam" id="PF15428">
    <property type="entry name" value="Imm26"/>
    <property type="match status" value="1"/>
</dbReference>
<comment type="caution">
    <text evidence="1">The sequence shown here is derived from an EMBL/GenBank/DDBJ whole genome shotgun (WGS) entry which is preliminary data.</text>
</comment>